<dbReference type="Pfam" id="PF00076">
    <property type="entry name" value="RRM_1"/>
    <property type="match status" value="1"/>
</dbReference>
<dbReference type="SMART" id="SM00360">
    <property type="entry name" value="RRM"/>
    <property type="match status" value="1"/>
</dbReference>
<evidence type="ECO:0000256" key="2">
    <source>
        <dbReference type="PROSITE-ProRule" id="PRU00176"/>
    </source>
</evidence>
<dbReference type="SUPFAM" id="SSF54928">
    <property type="entry name" value="RNA-binding domain, RBD"/>
    <property type="match status" value="1"/>
</dbReference>
<evidence type="ECO:0000313" key="5">
    <source>
        <dbReference type="Proteomes" id="UP000829196"/>
    </source>
</evidence>
<dbReference type="InterPro" id="IPR012677">
    <property type="entry name" value="Nucleotide-bd_a/b_plait_sf"/>
</dbReference>
<evidence type="ECO:0000256" key="1">
    <source>
        <dbReference type="ARBA" id="ARBA00022884"/>
    </source>
</evidence>
<dbReference type="PROSITE" id="PS50102">
    <property type="entry name" value="RRM"/>
    <property type="match status" value="1"/>
</dbReference>
<dbReference type="Proteomes" id="UP000829196">
    <property type="component" value="Unassembled WGS sequence"/>
</dbReference>
<dbReference type="EMBL" id="JAGYWB010000001">
    <property type="protein sequence ID" value="KAI0531457.1"/>
    <property type="molecule type" value="Genomic_DNA"/>
</dbReference>
<dbReference type="AlphaFoldDB" id="A0A8T3CEP2"/>
<dbReference type="Gene3D" id="3.30.70.330">
    <property type="match status" value="1"/>
</dbReference>
<evidence type="ECO:0000313" key="4">
    <source>
        <dbReference type="EMBL" id="KAI0531457.1"/>
    </source>
</evidence>
<dbReference type="SMR" id="A0A8T3CEP2"/>
<accession>A0A8T3CEP2</accession>
<keyword evidence="1 2" id="KW-0694">RNA-binding</keyword>
<dbReference type="OrthoDB" id="439808at2759"/>
<feature type="domain" description="RRM" evidence="3">
    <location>
        <begin position="22"/>
        <end position="100"/>
    </location>
</feature>
<keyword evidence="5" id="KW-1185">Reference proteome</keyword>
<evidence type="ECO:0000259" key="3">
    <source>
        <dbReference type="PROSITE" id="PS50102"/>
    </source>
</evidence>
<proteinExistence type="predicted"/>
<dbReference type="InterPro" id="IPR000504">
    <property type="entry name" value="RRM_dom"/>
</dbReference>
<dbReference type="InterPro" id="IPR052462">
    <property type="entry name" value="SLIRP/GR-RBP-like"/>
</dbReference>
<dbReference type="GO" id="GO:0003723">
    <property type="term" value="F:RNA binding"/>
    <property type="evidence" value="ECO:0007669"/>
    <property type="project" value="UniProtKB-UniRule"/>
</dbReference>
<dbReference type="PANTHER" id="PTHR48027">
    <property type="entry name" value="HETEROGENEOUS NUCLEAR RIBONUCLEOPROTEIN 87F-RELATED"/>
    <property type="match status" value="1"/>
</dbReference>
<comment type="caution">
    <text evidence="4">The sequence shown here is derived from an EMBL/GenBank/DDBJ whole genome shotgun (WGS) entry which is preliminary data.</text>
</comment>
<name>A0A8T3CEP2_DENNO</name>
<organism evidence="4 5">
    <name type="scientific">Dendrobium nobile</name>
    <name type="common">Orchid</name>
    <dbReference type="NCBI Taxonomy" id="94219"/>
    <lineage>
        <taxon>Eukaryota</taxon>
        <taxon>Viridiplantae</taxon>
        <taxon>Streptophyta</taxon>
        <taxon>Embryophyta</taxon>
        <taxon>Tracheophyta</taxon>
        <taxon>Spermatophyta</taxon>
        <taxon>Magnoliopsida</taxon>
        <taxon>Liliopsida</taxon>
        <taxon>Asparagales</taxon>
        <taxon>Orchidaceae</taxon>
        <taxon>Epidendroideae</taxon>
        <taxon>Malaxideae</taxon>
        <taxon>Dendrobiinae</taxon>
        <taxon>Dendrobium</taxon>
    </lineage>
</organism>
<reference evidence="4" key="1">
    <citation type="journal article" date="2022" name="Front. Genet.">
        <title>Chromosome-Scale Assembly of the Dendrobium nobile Genome Provides Insights Into the Molecular Mechanism of the Biosynthesis of the Medicinal Active Ingredient of Dendrobium.</title>
        <authorList>
            <person name="Xu Q."/>
            <person name="Niu S.-C."/>
            <person name="Li K.-L."/>
            <person name="Zheng P.-J."/>
            <person name="Zhang X.-J."/>
            <person name="Jia Y."/>
            <person name="Liu Y."/>
            <person name="Niu Y.-X."/>
            <person name="Yu L.-H."/>
            <person name="Chen D.-F."/>
            <person name="Zhang G.-Q."/>
        </authorList>
    </citation>
    <scope>NUCLEOTIDE SEQUENCE</scope>
    <source>
        <tissue evidence="4">Leaf</tissue>
    </source>
</reference>
<sequence>MLARIASLSPARLIFRKRDFSSEIFISRLSYYTTDKELSDAFSAFGTIKSARIIRDPRTNRPKGFGFVNYATELEAQKAVKAMDGRIFRGRLIFVEIAKRKPPSEGG</sequence>
<gene>
    <name evidence="4" type="ORF">KFK09_001012</name>
</gene>
<dbReference type="InterPro" id="IPR035979">
    <property type="entry name" value="RBD_domain_sf"/>
</dbReference>
<protein>
    <recommendedName>
        <fullName evidence="3">RRM domain-containing protein</fullName>
    </recommendedName>
</protein>